<evidence type="ECO:0000313" key="3">
    <source>
        <dbReference type="EMBL" id="NEC00908.1"/>
    </source>
</evidence>
<dbReference type="Proteomes" id="UP000470951">
    <property type="component" value="Unassembled WGS sequence"/>
</dbReference>
<dbReference type="SUPFAM" id="SSF51905">
    <property type="entry name" value="FAD/NAD(P)-binding domain"/>
    <property type="match status" value="1"/>
</dbReference>
<evidence type="ECO:0000313" key="4">
    <source>
        <dbReference type="Proteomes" id="UP000470951"/>
    </source>
</evidence>
<evidence type="ECO:0000259" key="2">
    <source>
        <dbReference type="Pfam" id="PF01266"/>
    </source>
</evidence>
<feature type="domain" description="FAD dependent oxidoreductase" evidence="2">
    <location>
        <begin position="162"/>
        <end position="591"/>
    </location>
</feature>
<dbReference type="InterPro" id="IPR036188">
    <property type="entry name" value="FAD/NAD-bd_sf"/>
</dbReference>
<dbReference type="PANTHER" id="PTHR13847:SF289">
    <property type="entry name" value="GLYCINE OXIDASE"/>
    <property type="match status" value="1"/>
</dbReference>
<accession>A0A7K3RFC4</accession>
<evidence type="ECO:0000256" key="1">
    <source>
        <dbReference type="ARBA" id="ARBA00023002"/>
    </source>
</evidence>
<dbReference type="AlphaFoldDB" id="A0A7K3RFC4"/>
<proteinExistence type="predicted"/>
<dbReference type="PANTHER" id="PTHR13847">
    <property type="entry name" value="SARCOSINE DEHYDROGENASE-RELATED"/>
    <property type="match status" value="1"/>
</dbReference>
<dbReference type="Gene3D" id="3.50.50.60">
    <property type="entry name" value="FAD/NAD(P)-binding domain"/>
    <property type="match status" value="1"/>
</dbReference>
<dbReference type="Pfam" id="PF01266">
    <property type="entry name" value="DAO"/>
    <property type="match status" value="1"/>
</dbReference>
<comment type="caution">
    <text evidence="3">The sequence shown here is derived from an EMBL/GenBank/DDBJ whole genome shotgun (WGS) entry which is preliminary data.</text>
</comment>
<organism evidence="3 4">
    <name type="scientific">Streptomyces anulatus</name>
    <name type="common">Streptomyces chrysomallus</name>
    <dbReference type="NCBI Taxonomy" id="1892"/>
    <lineage>
        <taxon>Bacteria</taxon>
        <taxon>Bacillati</taxon>
        <taxon>Actinomycetota</taxon>
        <taxon>Actinomycetes</taxon>
        <taxon>Kitasatosporales</taxon>
        <taxon>Streptomycetaceae</taxon>
        <taxon>Streptomyces</taxon>
    </lineage>
</organism>
<keyword evidence="1" id="KW-0560">Oxidoreductase</keyword>
<dbReference type="GO" id="GO:0016491">
    <property type="term" value="F:oxidoreductase activity"/>
    <property type="evidence" value="ECO:0007669"/>
    <property type="project" value="UniProtKB-KW"/>
</dbReference>
<dbReference type="RefSeq" id="WP_164269934.1">
    <property type="nucleotide sequence ID" value="NZ_JAAGMS010000257.1"/>
</dbReference>
<protein>
    <submittedName>
        <fullName evidence="3">FAD-binding oxidoreductase</fullName>
    </submittedName>
</protein>
<dbReference type="GO" id="GO:0005737">
    <property type="term" value="C:cytoplasm"/>
    <property type="evidence" value="ECO:0007669"/>
    <property type="project" value="TreeGrafter"/>
</dbReference>
<sequence>MLVLLDHPVPTSVEPLLKGPHVLHRPTLGARPGALRGRALARDRPDVLLTRSVPAAAETAAWGAAAGERPLVVVLLDRVAGPGGARGGVARLRRPHARRLPGAGPAEDRLRVTVCPSAGAAEPPADLYARALATAERRFLAERVGPVLAGHLGAVRPEAASVVLVGAGVVNLLTGLRLLRAGHRVTFYDSGPDPRSDAPWTSFGCSRGGGDARMFTLTEADGYFGSPGGGPLPFAQPVKDKGWGLADLARLGPAERAWTEDNARVPGWLARSFTEEVLGYNLTSDRLWRELRHDVPELFHGVGLREGILRIYSDQDVLEAHATRQRSLTERDFEILSADRVSALHPALAAAHRAGAFVGGIEVNGFTVQVHRFLGAVTDAAERAGALFHWGRPVDALVPGEDGAPDGIRCRDGETVRADHYVLSPGAYGEALLHGTASAGLIHGMVGAWLTLPDPGRGLRNSLKITRSGHTAADANVTVTEGPDGRSFLTVGSGYGWTGADPDNLDPTQLEALHAAVDDTASRFFPEAFDEARRSGLLERSRRHCVRPWTASSLPVFETTRTSEGGLLLVTGGHNTGGFAQAPVTAEAVASALRGESHPMHIDYHPNRLRMFYGQKDARLPE</sequence>
<gene>
    <name evidence="3" type="ORF">G3I58_23410</name>
</gene>
<reference evidence="3 4" key="1">
    <citation type="submission" date="2020-01" db="EMBL/GenBank/DDBJ databases">
        <title>Insect and environment-associated Actinomycetes.</title>
        <authorList>
            <person name="Currrie C."/>
            <person name="Chevrette M."/>
            <person name="Carlson C."/>
            <person name="Stubbendieck R."/>
            <person name="Wendt-Pienkowski E."/>
        </authorList>
    </citation>
    <scope>NUCLEOTIDE SEQUENCE [LARGE SCALE GENOMIC DNA]</scope>
    <source>
        <strain evidence="3 4">SID7903</strain>
    </source>
</reference>
<dbReference type="InterPro" id="IPR006076">
    <property type="entry name" value="FAD-dep_OxRdtase"/>
</dbReference>
<dbReference type="Gene3D" id="3.30.9.10">
    <property type="entry name" value="D-Amino Acid Oxidase, subunit A, domain 2"/>
    <property type="match status" value="1"/>
</dbReference>
<dbReference type="EMBL" id="JAAGMS010000257">
    <property type="protein sequence ID" value="NEC00908.1"/>
    <property type="molecule type" value="Genomic_DNA"/>
</dbReference>
<name>A0A7K3RFC4_STRAQ</name>